<protein>
    <submittedName>
        <fullName evidence="1">Uncharacterized protein</fullName>
    </submittedName>
</protein>
<sequence>MDRLVTRNIFPVRQGDAIENLFEEQHRLATDIGTINDRNLGRIEALDSPAKVGNARINQGSSL</sequence>
<dbReference type="Proteomes" id="UP000671879">
    <property type="component" value="Chromosome"/>
</dbReference>
<dbReference type="AlphaFoldDB" id="A0A9Q7A487"/>
<gene>
    <name evidence="1" type="ORF">KAR29_07120</name>
</gene>
<dbReference type="KEGG" id="aram:KAR29_07120"/>
<name>A0A9Q7A487_9BACT</name>
<proteinExistence type="predicted"/>
<keyword evidence="2" id="KW-1185">Reference proteome</keyword>
<evidence type="ECO:0000313" key="2">
    <source>
        <dbReference type="Proteomes" id="UP000671879"/>
    </source>
</evidence>
<dbReference type="EMBL" id="CP072943">
    <property type="protein sequence ID" value="QTX31186.1"/>
    <property type="molecule type" value="Genomic_DNA"/>
</dbReference>
<reference evidence="2" key="1">
    <citation type="submission" date="2021-04" db="EMBL/GenBank/DDBJ databases">
        <title>A novel Synergistetes isolate from a pyrite-forming mixed culture.</title>
        <authorList>
            <person name="Bunk B."/>
            <person name="Sproer C."/>
            <person name="Spring S."/>
            <person name="Pester M."/>
        </authorList>
    </citation>
    <scope>NUCLEOTIDE SEQUENCE [LARGE SCALE GENOMIC DNA]</scope>
    <source>
        <strain evidence="2">J.5.4.2-T.3.5.2</strain>
    </source>
</reference>
<accession>A0A9Q7A487</accession>
<organism evidence="1 2">
    <name type="scientific">Aminithiophilus ramosus</name>
    <dbReference type="NCBI Taxonomy" id="3029084"/>
    <lineage>
        <taxon>Bacteria</taxon>
        <taxon>Thermotogati</taxon>
        <taxon>Synergistota</taxon>
        <taxon>Synergistia</taxon>
        <taxon>Synergistales</taxon>
        <taxon>Aminithiophilaceae</taxon>
        <taxon>Aminithiophilus</taxon>
    </lineage>
</organism>
<evidence type="ECO:0000313" key="1">
    <source>
        <dbReference type="EMBL" id="QTX31186.1"/>
    </source>
</evidence>
<dbReference type="RefSeq" id="WP_274372330.1">
    <property type="nucleotide sequence ID" value="NZ_CP072943.1"/>
</dbReference>